<comment type="caution">
    <text evidence="3">The sequence shown here is derived from an EMBL/GenBank/DDBJ whole genome shotgun (WGS) entry which is preliminary data.</text>
</comment>
<name>A0A2S9IDC8_9GAMM</name>
<dbReference type="PANTHER" id="PTHR37089:SF1">
    <property type="entry name" value="MEMBRANE PROTEIN"/>
    <property type="match status" value="1"/>
</dbReference>
<protein>
    <submittedName>
        <fullName evidence="3">Fimbrial protein</fullName>
    </submittedName>
</protein>
<feature type="signal peptide" evidence="1">
    <location>
        <begin position="1"/>
        <end position="22"/>
    </location>
</feature>
<organism evidence="3 4">
    <name type="scientific">Pantoea coffeiphila</name>
    <dbReference type="NCBI Taxonomy" id="1465635"/>
    <lineage>
        <taxon>Bacteria</taxon>
        <taxon>Pseudomonadati</taxon>
        <taxon>Pseudomonadota</taxon>
        <taxon>Gammaproteobacteria</taxon>
        <taxon>Enterobacterales</taxon>
        <taxon>Erwiniaceae</taxon>
        <taxon>Pantoea</taxon>
    </lineage>
</organism>
<reference evidence="3 4" key="1">
    <citation type="submission" date="2017-10" db="EMBL/GenBank/DDBJ databases">
        <title>Draft genome of two endophytic bacteria isolated from 'guarana' Paullinia cupana (Mart.) Ducke.</title>
        <authorList>
            <person name="Siqueira K.A."/>
            <person name="Liotti R.G."/>
            <person name="Mendes T.A."/>
            <person name="Soares M.A."/>
        </authorList>
    </citation>
    <scope>NUCLEOTIDE SEQUENCE [LARGE SCALE GENOMIC DNA]</scope>
    <source>
        <strain evidence="3 4">342</strain>
    </source>
</reference>
<feature type="domain" description="Spore coat protein U/FanG" evidence="2">
    <location>
        <begin position="18"/>
        <end position="161"/>
    </location>
</feature>
<keyword evidence="4" id="KW-1185">Reference proteome</keyword>
<evidence type="ECO:0000256" key="1">
    <source>
        <dbReference type="SAM" id="SignalP"/>
    </source>
</evidence>
<dbReference type="EMBL" id="PDET01000005">
    <property type="protein sequence ID" value="PRD15788.1"/>
    <property type="molecule type" value="Genomic_DNA"/>
</dbReference>
<feature type="domain" description="Spore coat protein U/FanG" evidence="2">
    <location>
        <begin position="191"/>
        <end position="324"/>
    </location>
</feature>
<gene>
    <name evidence="3" type="ORF">CQW29_09550</name>
</gene>
<dbReference type="PANTHER" id="PTHR37089">
    <property type="entry name" value="PROTEIN U-RELATED"/>
    <property type="match status" value="1"/>
</dbReference>
<feature type="chain" id="PRO_5015497673" evidence="1">
    <location>
        <begin position="23"/>
        <end position="328"/>
    </location>
</feature>
<sequence length="328" mass="33951">MKRVFLSLTFLLLMSGSWLAQAACTISPTSSTASFGTMTSFAVTTAQTTLNGTYTIDCGAGLVVLLGTDNITVRLASATFAYSTAQGALGLGSDRIPLLVCTDANCGSVATLGGTGVVIPRSTLLNLAGLLAGFRFPVPLYVSMVPGAVVAAGNYTVLLTVAFDYDICTSISIGNICLLANRQVGTFSVPITLNMTVTRDCTTITAPGINFGSAPLPANFQTVSQSLNVICTKGSTYTVGITNGGYAVGTQRYMASGSNRLAYQIYKGTTGTTYWGPTGTDRVDSSTASATSTDGLTKTFNYRALIISTQTPPPSGSYLDSVSVDVTF</sequence>
<evidence type="ECO:0000313" key="3">
    <source>
        <dbReference type="EMBL" id="PRD15788.1"/>
    </source>
</evidence>
<accession>A0A2S9IDC8</accession>
<evidence type="ECO:0000259" key="2">
    <source>
        <dbReference type="Pfam" id="PF05229"/>
    </source>
</evidence>
<dbReference type="Proteomes" id="UP000239181">
    <property type="component" value="Unassembled WGS sequence"/>
</dbReference>
<dbReference type="Pfam" id="PF05229">
    <property type="entry name" value="SCPU"/>
    <property type="match status" value="2"/>
</dbReference>
<dbReference type="AlphaFoldDB" id="A0A2S9IDC8"/>
<keyword evidence="1" id="KW-0732">Signal</keyword>
<dbReference type="SMART" id="SM00972">
    <property type="entry name" value="SCPU"/>
    <property type="match status" value="2"/>
</dbReference>
<dbReference type="OrthoDB" id="8901110at2"/>
<dbReference type="RefSeq" id="WP_105592501.1">
    <property type="nucleotide sequence ID" value="NZ_PDET01000005.1"/>
</dbReference>
<evidence type="ECO:0000313" key="4">
    <source>
        <dbReference type="Proteomes" id="UP000239181"/>
    </source>
</evidence>
<dbReference type="InterPro" id="IPR007893">
    <property type="entry name" value="Spore_coat_U/FanG"/>
</dbReference>
<dbReference type="InterPro" id="IPR053167">
    <property type="entry name" value="Spore_coat_component"/>
</dbReference>
<proteinExistence type="predicted"/>